<evidence type="ECO:0000256" key="5">
    <source>
        <dbReference type="ARBA" id="ARBA00023242"/>
    </source>
</evidence>
<evidence type="ECO:0000256" key="6">
    <source>
        <dbReference type="SAM" id="MobiDB-lite"/>
    </source>
</evidence>
<dbReference type="GO" id="GO:0006351">
    <property type="term" value="P:DNA-templated transcription"/>
    <property type="evidence" value="ECO:0007669"/>
    <property type="project" value="InterPro"/>
</dbReference>
<dbReference type="CDD" id="cd12148">
    <property type="entry name" value="fungal_TF_MHR"/>
    <property type="match status" value="1"/>
</dbReference>
<dbReference type="GO" id="GO:0000981">
    <property type="term" value="F:DNA-binding transcription factor activity, RNA polymerase II-specific"/>
    <property type="evidence" value="ECO:0007669"/>
    <property type="project" value="InterPro"/>
</dbReference>
<keyword evidence="3" id="KW-0238">DNA-binding</keyword>
<evidence type="ECO:0000256" key="4">
    <source>
        <dbReference type="ARBA" id="ARBA00023163"/>
    </source>
</evidence>
<dbReference type="GO" id="GO:0003677">
    <property type="term" value="F:DNA binding"/>
    <property type="evidence" value="ECO:0007669"/>
    <property type="project" value="UniProtKB-KW"/>
</dbReference>
<keyword evidence="5" id="KW-0539">Nucleus</keyword>
<dbReference type="AlphaFoldDB" id="A0AA39CKK3"/>
<keyword evidence="1" id="KW-0479">Metal-binding</keyword>
<dbReference type="SUPFAM" id="SSF57701">
    <property type="entry name" value="Zn2/Cys6 DNA-binding domain"/>
    <property type="match status" value="1"/>
</dbReference>
<proteinExistence type="predicted"/>
<feature type="region of interest" description="Disordered" evidence="6">
    <location>
        <begin position="575"/>
        <end position="598"/>
    </location>
</feature>
<keyword evidence="2" id="KW-0805">Transcription regulation</keyword>
<evidence type="ECO:0000313" key="9">
    <source>
        <dbReference type="Proteomes" id="UP001172673"/>
    </source>
</evidence>
<dbReference type="PANTHER" id="PTHR47425:SF2">
    <property type="entry name" value="FARB-RELATED"/>
    <property type="match status" value="1"/>
</dbReference>
<sequence length="614" mass="68721">MPRKRRPTACDLCRSRKIRCNVLSVGNPCSNCLRHASRCLVSVALSAPSQLKHAIPSARTHKFKFKTGPAHVDEGNSDPARLSSSPLLRSLAGDEDLEHIAVNDEVSHSDPAHIHLPAYITPLPKTIDLENLQVLVQMNALAFPPAELANDMIQSFICYVYPLLPILRLDDFLAAIEGEHGKTISPLLFQAVLFAGAVFTDFSHSQHPSFRQCKDAQKLLFSRVKLLYDMEVETNPLIMIQSLLLMTYWHSQLNDTKGRVYWLRIALSLATEIGLHNSDLQYGEPEEDNLRRRLWCCCLIRSQLISIGERRQVVLPCAAEINLSFEQWNGGSLSQALDAYSVTHTRQQMDILGCIFIQEVKLCGIIRHILDTLYELSGVRKVPSSDSIMMLIPKAKATGPLVIALDETLREWYKNASQSGAFDCQHGDHDSIVSVHSATLEMLYHTALSAVHRPLMLQQRQHGPATEAMREFSSTTLRSSACRITEIGRDLEIQNEISHLPPVATAIFIAASIQHLKDAMSPNLEKCQSGSFYLGHTLRIFRLLVDRYNHVNTAIEFISRAQNGEHFDHSVEWEDRVDPNRGSQPDSQNSPTDLGGLRLKDTGILPTLDDILAL</sequence>
<feature type="compositionally biased region" description="Polar residues" evidence="6">
    <location>
        <begin position="581"/>
        <end position="592"/>
    </location>
</feature>
<evidence type="ECO:0000259" key="7">
    <source>
        <dbReference type="PROSITE" id="PS50048"/>
    </source>
</evidence>
<dbReference type="SMART" id="SM00066">
    <property type="entry name" value="GAL4"/>
    <property type="match status" value="1"/>
</dbReference>
<accession>A0AA39CKK3</accession>
<dbReference type="PROSITE" id="PS00463">
    <property type="entry name" value="ZN2_CY6_FUNGAL_1"/>
    <property type="match status" value="1"/>
</dbReference>
<dbReference type="Pfam" id="PF04082">
    <property type="entry name" value="Fungal_trans"/>
    <property type="match status" value="1"/>
</dbReference>
<dbReference type="Gene3D" id="4.10.240.10">
    <property type="entry name" value="Zn(2)-C6 fungal-type DNA-binding domain"/>
    <property type="match status" value="1"/>
</dbReference>
<keyword evidence="4" id="KW-0804">Transcription</keyword>
<dbReference type="CDD" id="cd00067">
    <property type="entry name" value="GAL4"/>
    <property type="match status" value="1"/>
</dbReference>
<keyword evidence="9" id="KW-1185">Reference proteome</keyword>
<reference evidence="8" key="1">
    <citation type="submission" date="2022-10" db="EMBL/GenBank/DDBJ databases">
        <title>Culturing micro-colonial fungi from biological soil crusts in the Mojave desert and describing Neophaeococcomyces mojavensis, and introducing the new genera and species Taxawa tesnikishii.</title>
        <authorList>
            <person name="Kurbessoian T."/>
            <person name="Stajich J.E."/>
        </authorList>
    </citation>
    <scope>NUCLEOTIDE SEQUENCE</scope>
    <source>
        <strain evidence="8">TK_41</strain>
    </source>
</reference>
<evidence type="ECO:0000256" key="1">
    <source>
        <dbReference type="ARBA" id="ARBA00022723"/>
    </source>
</evidence>
<name>A0AA39CKK3_9EURO</name>
<evidence type="ECO:0000256" key="3">
    <source>
        <dbReference type="ARBA" id="ARBA00023125"/>
    </source>
</evidence>
<comment type="caution">
    <text evidence="8">The sequence shown here is derived from an EMBL/GenBank/DDBJ whole genome shotgun (WGS) entry which is preliminary data.</text>
</comment>
<protein>
    <recommendedName>
        <fullName evidence="7">Zn(2)-C6 fungal-type domain-containing protein</fullName>
    </recommendedName>
</protein>
<dbReference type="InterPro" id="IPR001138">
    <property type="entry name" value="Zn2Cys6_DnaBD"/>
</dbReference>
<dbReference type="Pfam" id="PF00172">
    <property type="entry name" value="Zn_clus"/>
    <property type="match status" value="1"/>
</dbReference>
<dbReference type="InterPro" id="IPR036864">
    <property type="entry name" value="Zn2-C6_fun-type_DNA-bd_sf"/>
</dbReference>
<evidence type="ECO:0000313" key="8">
    <source>
        <dbReference type="EMBL" id="KAJ9611688.1"/>
    </source>
</evidence>
<dbReference type="Proteomes" id="UP001172673">
    <property type="component" value="Unassembled WGS sequence"/>
</dbReference>
<dbReference type="GO" id="GO:0008270">
    <property type="term" value="F:zinc ion binding"/>
    <property type="evidence" value="ECO:0007669"/>
    <property type="project" value="InterPro"/>
</dbReference>
<gene>
    <name evidence="8" type="ORF">H2200_004872</name>
</gene>
<dbReference type="EMBL" id="JAPDRK010000006">
    <property type="protein sequence ID" value="KAJ9611688.1"/>
    <property type="molecule type" value="Genomic_DNA"/>
</dbReference>
<dbReference type="InterPro" id="IPR007219">
    <property type="entry name" value="XnlR_reg_dom"/>
</dbReference>
<organism evidence="8 9">
    <name type="scientific">Cladophialophora chaetospira</name>
    <dbReference type="NCBI Taxonomy" id="386627"/>
    <lineage>
        <taxon>Eukaryota</taxon>
        <taxon>Fungi</taxon>
        <taxon>Dikarya</taxon>
        <taxon>Ascomycota</taxon>
        <taxon>Pezizomycotina</taxon>
        <taxon>Eurotiomycetes</taxon>
        <taxon>Chaetothyriomycetidae</taxon>
        <taxon>Chaetothyriales</taxon>
        <taxon>Herpotrichiellaceae</taxon>
        <taxon>Cladophialophora</taxon>
    </lineage>
</organism>
<feature type="domain" description="Zn(2)-C6 fungal-type" evidence="7">
    <location>
        <begin position="9"/>
        <end position="41"/>
    </location>
</feature>
<evidence type="ECO:0000256" key="2">
    <source>
        <dbReference type="ARBA" id="ARBA00023015"/>
    </source>
</evidence>
<dbReference type="PANTHER" id="PTHR47425">
    <property type="entry name" value="FARB-RELATED"/>
    <property type="match status" value="1"/>
</dbReference>
<dbReference type="PROSITE" id="PS50048">
    <property type="entry name" value="ZN2_CY6_FUNGAL_2"/>
    <property type="match status" value="1"/>
</dbReference>
<dbReference type="InterPro" id="IPR052761">
    <property type="entry name" value="Fungal_Detox/Toxin_TFs"/>
</dbReference>